<evidence type="ECO:0000313" key="3">
    <source>
        <dbReference type="EMBL" id="KAJ9602760.1"/>
    </source>
</evidence>
<evidence type="ECO:0000259" key="2">
    <source>
        <dbReference type="Pfam" id="PF26640"/>
    </source>
</evidence>
<feature type="domain" description="Heterokaryon incompatibility" evidence="1">
    <location>
        <begin position="22"/>
        <end position="107"/>
    </location>
</feature>
<organism evidence="3 4">
    <name type="scientific">Cladophialophora chaetospira</name>
    <dbReference type="NCBI Taxonomy" id="386627"/>
    <lineage>
        <taxon>Eukaryota</taxon>
        <taxon>Fungi</taxon>
        <taxon>Dikarya</taxon>
        <taxon>Ascomycota</taxon>
        <taxon>Pezizomycotina</taxon>
        <taxon>Eurotiomycetes</taxon>
        <taxon>Chaetothyriomycetidae</taxon>
        <taxon>Chaetothyriales</taxon>
        <taxon>Herpotrichiellaceae</taxon>
        <taxon>Cladophialophora</taxon>
    </lineage>
</organism>
<gene>
    <name evidence="3" type="ORF">H2200_012540</name>
</gene>
<comment type="caution">
    <text evidence="3">The sequence shown here is derived from an EMBL/GenBank/DDBJ whole genome shotgun (WGS) entry which is preliminary data.</text>
</comment>
<dbReference type="InterPro" id="IPR010730">
    <property type="entry name" value="HET"/>
</dbReference>
<keyword evidence="4" id="KW-1185">Reference proteome</keyword>
<dbReference type="PANTHER" id="PTHR10622:SF10">
    <property type="entry name" value="HET DOMAIN-CONTAINING PROTEIN"/>
    <property type="match status" value="1"/>
</dbReference>
<reference evidence="3" key="1">
    <citation type="submission" date="2022-10" db="EMBL/GenBank/DDBJ databases">
        <title>Culturing micro-colonial fungi from biological soil crusts in the Mojave desert and describing Neophaeococcomyces mojavensis, and introducing the new genera and species Taxawa tesnikishii.</title>
        <authorList>
            <person name="Kurbessoian T."/>
            <person name="Stajich J.E."/>
        </authorList>
    </citation>
    <scope>NUCLEOTIDE SEQUENCE</scope>
    <source>
        <strain evidence="3">TK_41</strain>
    </source>
</reference>
<name>A0AA38WX60_9EURO</name>
<dbReference type="Pfam" id="PF26640">
    <property type="entry name" value="DUF8212"/>
    <property type="match status" value="1"/>
</dbReference>
<evidence type="ECO:0000313" key="4">
    <source>
        <dbReference type="Proteomes" id="UP001172673"/>
    </source>
</evidence>
<evidence type="ECO:0008006" key="5">
    <source>
        <dbReference type="Google" id="ProtNLM"/>
    </source>
</evidence>
<dbReference type="EMBL" id="JAPDRK010000024">
    <property type="protein sequence ID" value="KAJ9602760.1"/>
    <property type="molecule type" value="Genomic_DNA"/>
</dbReference>
<proteinExistence type="predicted"/>
<dbReference type="Proteomes" id="UP001172673">
    <property type="component" value="Unassembled WGS sequence"/>
</dbReference>
<dbReference type="InterPro" id="IPR058525">
    <property type="entry name" value="DUF8212"/>
</dbReference>
<feature type="domain" description="DUF8212" evidence="2">
    <location>
        <begin position="225"/>
        <end position="258"/>
    </location>
</feature>
<dbReference type="PANTHER" id="PTHR10622">
    <property type="entry name" value="HET DOMAIN-CONTAINING PROTEIN"/>
    <property type="match status" value="1"/>
</dbReference>
<sequence>MHLLNVNTRKLERFGDSNVPLYAILSHTWDDVEITYQDIQSPGIDKRPEYEKVKRTCELAATHGHDYMWIDTCCIDKTSSAELSEAINSMFNWYRDAAICYAYLADVELNDPDSLRLPDWNSDFFRSRWFTRGWTLQELIAPRIVVFFNRCWREIGTKTSLKEAISSTTGIPPEVLLGRELQSSSVAQKMCWAANRKTSRIEDRAYSLLGIFGVNMPLLYGEGERSFERLQEEIIRVTDDYSIFAWQSFGTPSGLLARIPDVFQNSHDVVLDNSLPPSD</sequence>
<accession>A0AA38WX60</accession>
<dbReference type="AlphaFoldDB" id="A0AA38WX60"/>
<evidence type="ECO:0000259" key="1">
    <source>
        <dbReference type="Pfam" id="PF06985"/>
    </source>
</evidence>
<protein>
    <recommendedName>
        <fullName evidence="5">HET-domain-containing protein</fullName>
    </recommendedName>
</protein>
<dbReference type="Pfam" id="PF06985">
    <property type="entry name" value="HET"/>
    <property type="match status" value="1"/>
</dbReference>